<feature type="chain" id="PRO_5012949420" description="Secreted protein" evidence="1">
    <location>
        <begin position="16"/>
        <end position="109"/>
    </location>
</feature>
<dbReference type="AlphaFoldDB" id="A0A0J0XHS0"/>
<protein>
    <recommendedName>
        <fullName evidence="4">Secreted protein</fullName>
    </recommendedName>
</protein>
<name>A0A0J0XHS0_9TREE</name>
<evidence type="ECO:0000313" key="2">
    <source>
        <dbReference type="EMBL" id="KLT40651.1"/>
    </source>
</evidence>
<reference evidence="2 3" key="1">
    <citation type="submission" date="2015-03" db="EMBL/GenBank/DDBJ databases">
        <title>Genomics and transcriptomics of the oil-accumulating basidiomycete yeast T. oleaginosus allow insights into substrate utilization and the diverse evolutionary trajectories of mating systems in fungi.</title>
        <authorList>
            <consortium name="DOE Joint Genome Institute"/>
            <person name="Kourist R."/>
            <person name="Kracht O."/>
            <person name="Bracharz F."/>
            <person name="Lipzen A."/>
            <person name="Nolan M."/>
            <person name="Ohm R."/>
            <person name="Grigoriev I."/>
            <person name="Sun S."/>
            <person name="Heitman J."/>
            <person name="Bruck T."/>
            <person name="Nowrousian M."/>
        </authorList>
    </citation>
    <scope>NUCLEOTIDE SEQUENCE [LARGE SCALE GENOMIC DNA]</scope>
    <source>
        <strain evidence="2 3">IBC0246</strain>
    </source>
</reference>
<dbReference type="RefSeq" id="XP_018277142.1">
    <property type="nucleotide sequence ID" value="XM_018419551.1"/>
</dbReference>
<keyword evidence="1" id="KW-0732">Signal</keyword>
<dbReference type="GeneID" id="28980154"/>
<keyword evidence="3" id="KW-1185">Reference proteome</keyword>
<dbReference type="Proteomes" id="UP000053611">
    <property type="component" value="Unassembled WGS sequence"/>
</dbReference>
<evidence type="ECO:0008006" key="4">
    <source>
        <dbReference type="Google" id="ProtNLM"/>
    </source>
</evidence>
<dbReference type="EMBL" id="KQ087231">
    <property type="protein sequence ID" value="KLT40651.1"/>
    <property type="molecule type" value="Genomic_DNA"/>
</dbReference>
<evidence type="ECO:0000313" key="3">
    <source>
        <dbReference type="Proteomes" id="UP000053611"/>
    </source>
</evidence>
<feature type="signal peptide" evidence="1">
    <location>
        <begin position="1"/>
        <end position="15"/>
    </location>
</feature>
<evidence type="ECO:0000256" key="1">
    <source>
        <dbReference type="SAM" id="SignalP"/>
    </source>
</evidence>
<gene>
    <name evidence="2" type="ORF">CC85DRAFT_145270</name>
</gene>
<organism evidence="2 3">
    <name type="scientific">Cutaneotrichosporon oleaginosum</name>
    <dbReference type="NCBI Taxonomy" id="879819"/>
    <lineage>
        <taxon>Eukaryota</taxon>
        <taxon>Fungi</taxon>
        <taxon>Dikarya</taxon>
        <taxon>Basidiomycota</taxon>
        <taxon>Agaricomycotina</taxon>
        <taxon>Tremellomycetes</taxon>
        <taxon>Trichosporonales</taxon>
        <taxon>Trichosporonaceae</taxon>
        <taxon>Cutaneotrichosporon</taxon>
    </lineage>
</organism>
<proteinExistence type="predicted"/>
<accession>A0A0J0XHS0</accession>
<sequence length="109" mass="11744">MGLAGLAVLLLDIQCQEIAHQWPPRTAGHRPRRNCWPAVSAVPWGSGAITLLEYPIPLNAPPDTLKHVRHSPRGPLGSGARGLGGSTFVLPRPLYFRCQPGINRLSGPL</sequence>